<sequence length="84" mass="9953">LWCSNVQKALFEEEEKVKNLSQKVKILEKTNNHLRDKAKRETKEPVQSFKQLHEAEPELPHPQQDTTQDQKPTLRKILPKKLKN</sequence>
<organism evidence="2 3">
    <name type="scientific">Cirrhinus mrigala</name>
    <name type="common">Mrigala</name>
    <dbReference type="NCBI Taxonomy" id="683832"/>
    <lineage>
        <taxon>Eukaryota</taxon>
        <taxon>Metazoa</taxon>
        <taxon>Chordata</taxon>
        <taxon>Craniata</taxon>
        <taxon>Vertebrata</taxon>
        <taxon>Euteleostomi</taxon>
        <taxon>Actinopterygii</taxon>
        <taxon>Neopterygii</taxon>
        <taxon>Teleostei</taxon>
        <taxon>Ostariophysi</taxon>
        <taxon>Cypriniformes</taxon>
        <taxon>Cyprinidae</taxon>
        <taxon>Labeoninae</taxon>
        <taxon>Labeonini</taxon>
        <taxon>Cirrhinus</taxon>
    </lineage>
</organism>
<dbReference type="EMBL" id="JAMKFB020000011">
    <property type="protein sequence ID" value="KAL0181713.1"/>
    <property type="molecule type" value="Genomic_DNA"/>
</dbReference>
<evidence type="ECO:0000313" key="3">
    <source>
        <dbReference type="Proteomes" id="UP001529510"/>
    </source>
</evidence>
<proteinExistence type="predicted"/>
<feature type="compositionally biased region" description="Basic residues" evidence="1">
    <location>
        <begin position="73"/>
        <end position="84"/>
    </location>
</feature>
<evidence type="ECO:0000313" key="2">
    <source>
        <dbReference type="EMBL" id="KAL0181713.1"/>
    </source>
</evidence>
<feature type="non-terminal residue" evidence="2">
    <location>
        <position position="1"/>
    </location>
</feature>
<reference evidence="2 3" key="1">
    <citation type="submission" date="2024-05" db="EMBL/GenBank/DDBJ databases">
        <title>Genome sequencing and assembly of Indian major carp, Cirrhinus mrigala (Hamilton, 1822).</title>
        <authorList>
            <person name="Mohindra V."/>
            <person name="Chowdhury L.M."/>
            <person name="Lal K."/>
            <person name="Jena J.K."/>
        </authorList>
    </citation>
    <scope>NUCLEOTIDE SEQUENCE [LARGE SCALE GENOMIC DNA]</scope>
    <source>
        <strain evidence="2">CM1030</strain>
        <tissue evidence="2">Blood</tissue>
    </source>
</reference>
<dbReference type="AlphaFoldDB" id="A0ABD0Q7S1"/>
<gene>
    <name evidence="2" type="ORF">M9458_024119</name>
</gene>
<dbReference type="Proteomes" id="UP001529510">
    <property type="component" value="Unassembled WGS sequence"/>
</dbReference>
<comment type="caution">
    <text evidence="2">The sequence shown here is derived from an EMBL/GenBank/DDBJ whole genome shotgun (WGS) entry which is preliminary data.</text>
</comment>
<feature type="compositionally biased region" description="Basic and acidic residues" evidence="1">
    <location>
        <begin position="31"/>
        <end position="44"/>
    </location>
</feature>
<keyword evidence="3" id="KW-1185">Reference proteome</keyword>
<feature type="region of interest" description="Disordered" evidence="1">
    <location>
        <begin position="31"/>
        <end position="84"/>
    </location>
</feature>
<evidence type="ECO:0000256" key="1">
    <source>
        <dbReference type="SAM" id="MobiDB-lite"/>
    </source>
</evidence>
<accession>A0ABD0Q7S1</accession>
<protein>
    <submittedName>
        <fullName evidence="2">Uncharacterized protein</fullName>
    </submittedName>
</protein>
<name>A0ABD0Q7S1_CIRMR</name>